<keyword evidence="2" id="KW-1185">Reference proteome</keyword>
<protein>
    <submittedName>
        <fullName evidence="1">Uncharacterized protein</fullName>
    </submittedName>
</protein>
<dbReference type="PATRIC" id="fig|68170.10.peg.5912"/>
<sequence length="59" mass="6538">MDDVAALIVDRATDEGLDVVVAQEGPFWIRKAVLRVNLESDPLSGAEHAVVLARIRRQR</sequence>
<name>A0A0F0GT89_LENAE</name>
<organism evidence="1 2">
    <name type="scientific">Lentzea aerocolonigenes</name>
    <name type="common">Lechevalieria aerocolonigenes</name>
    <name type="synonym">Saccharothrix aerocolonigenes</name>
    <dbReference type="NCBI Taxonomy" id="68170"/>
    <lineage>
        <taxon>Bacteria</taxon>
        <taxon>Bacillati</taxon>
        <taxon>Actinomycetota</taxon>
        <taxon>Actinomycetes</taxon>
        <taxon>Pseudonocardiales</taxon>
        <taxon>Pseudonocardiaceae</taxon>
        <taxon>Lentzea</taxon>
    </lineage>
</organism>
<gene>
    <name evidence="1" type="ORF">UK23_23325</name>
</gene>
<reference evidence="1 2" key="1">
    <citation type="submission" date="2015-02" db="EMBL/GenBank/DDBJ databases">
        <authorList>
            <person name="Ju K.-S."/>
            <person name="Doroghazi J.R."/>
            <person name="Metcalf W."/>
        </authorList>
    </citation>
    <scope>NUCLEOTIDE SEQUENCE [LARGE SCALE GENOMIC DNA]</scope>
    <source>
        <strain evidence="1 2">NRRL B-16140</strain>
    </source>
</reference>
<dbReference type="Proteomes" id="UP000033393">
    <property type="component" value="Unassembled WGS sequence"/>
</dbReference>
<dbReference type="AlphaFoldDB" id="A0A0F0GT89"/>
<dbReference type="EMBL" id="JYJG01000164">
    <property type="protein sequence ID" value="KJK46485.1"/>
    <property type="molecule type" value="Genomic_DNA"/>
</dbReference>
<accession>A0A0F0GT89</accession>
<comment type="caution">
    <text evidence="1">The sequence shown here is derived from an EMBL/GenBank/DDBJ whole genome shotgun (WGS) entry which is preliminary data.</text>
</comment>
<evidence type="ECO:0000313" key="1">
    <source>
        <dbReference type="EMBL" id="KJK46485.1"/>
    </source>
</evidence>
<evidence type="ECO:0000313" key="2">
    <source>
        <dbReference type="Proteomes" id="UP000033393"/>
    </source>
</evidence>
<proteinExistence type="predicted"/>